<dbReference type="PANTHER" id="PTHR32341:SF17">
    <property type="entry name" value="IRG-TYPE G DOMAIN-CONTAINING PROTEIN"/>
    <property type="match status" value="1"/>
</dbReference>
<dbReference type="InterPro" id="IPR007743">
    <property type="entry name" value="Immunity-related_GTPase-like"/>
</dbReference>
<dbReference type="InterPro" id="IPR027417">
    <property type="entry name" value="P-loop_NTPase"/>
</dbReference>
<evidence type="ECO:0000313" key="6">
    <source>
        <dbReference type="Ensembl" id="ENSPCEP00000017812.1"/>
    </source>
</evidence>
<protein>
    <recommendedName>
        <fullName evidence="5">IRG-type G domain-containing protein</fullName>
    </recommendedName>
</protein>
<evidence type="ECO:0000256" key="2">
    <source>
        <dbReference type="ARBA" id="ARBA00022741"/>
    </source>
</evidence>
<evidence type="ECO:0000313" key="7">
    <source>
        <dbReference type="Proteomes" id="UP000694393"/>
    </source>
</evidence>
<dbReference type="Gene3D" id="3.40.50.300">
    <property type="entry name" value="P-loop containing nucleotide triphosphate hydrolases"/>
    <property type="match status" value="1"/>
</dbReference>
<dbReference type="Pfam" id="PF05049">
    <property type="entry name" value="IIGP"/>
    <property type="match status" value="1"/>
</dbReference>
<dbReference type="Ensembl" id="ENSPCET00000018426.1">
    <property type="protein sequence ID" value="ENSPCEP00000017812.1"/>
    <property type="gene ID" value="ENSPCEG00000013947.1"/>
</dbReference>
<keyword evidence="2" id="KW-0547">Nucleotide-binding</keyword>
<evidence type="ECO:0000256" key="1">
    <source>
        <dbReference type="ARBA" id="ARBA00005429"/>
    </source>
</evidence>
<accession>A0A8C8SB69</accession>
<dbReference type="GO" id="GO:0005525">
    <property type="term" value="F:GTP binding"/>
    <property type="evidence" value="ECO:0007669"/>
    <property type="project" value="UniProtKB-KW"/>
</dbReference>
<organism evidence="6 7">
    <name type="scientific">Pelusios castaneus</name>
    <name type="common">West African mud turtle</name>
    <dbReference type="NCBI Taxonomy" id="367368"/>
    <lineage>
        <taxon>Eukaryota</taxon>
        <taxon>Metazoa</taxon>
        <taxon>Chordata</taxon>
        <taxon>Craniata</taxon>
        <taxon>Vertebrata</taxon>
        <taxon>Euteleostomi</taxon>
        <taxon>Archelosauria</taxon>
        <taxon>Testudinata</taxon>
        <taxon>Testudines</taxon>
        <taxon>Pleurodira</taxon>
        <taxon>Pelomedusidae</taxon>
        <taxon>Pelusios</taxon>
    </lineage>
</organism>
<dbReference type="SUPFAM" id="SSF52540">
    <property type="entry name" value="P-loop containing nucleoside triphosphate hydrolases"/>
    <property type="match status" value="1"/>
</dbReference>
<sequence length="372" mass="41893">MEPSYSHRFQDLTVNSPGMLEILREIKTTVETGTLSEAAAKAQEALKLLKNTKLNIAITGESGSGKSSFINAMRGLKDDDEGAAKVDVTEATMKPTPYPYPNHSNVTMWDLPGIGTLNFRSDTYLQQVKFTCYDFFIIVASERFKCTHAELAWEIQKMGKKFYFVRSKVDGDMENEKRKRNFNKEKTLEKIRDDCVQKLQKEGVSSPQVFLVSRWNFSKYDGCKLQETLADELDGHKKDVFLLALQNISRPILEKKKGALEKEVWKRALLSCTIGAVPIPFLCIKCDVDILVKSITEYYKAFGLGDNPLPLLAMYIEKPVPKVEATGISFVITYAMLQMFLDDVAEEAESVLTSALAADVKKSERLYISTTV</sequence>
<dbReference type="PANTHER" id="PTHR32341">
    <property type="entry name" value="INTERFERON-INDUCIBLE GTPASE"/>
    <property type="match status" value="1"/>
</dbReference>
<evidence type="ECO:0000259" key="5">
    <source>
        <dbReference type="PROSITE" id="PS51716"/>
    </source>
</evidence>
<dbReference type="PROSITE" id="PS51716">
    <property type="entry name" value="G_IRG"/>
    <property type="match status" value="1"/>
</dbReference>
<name>A0A8C8SB69_9SAUR</name>
<dbReference type="Proteomes" id="UP000694393">
    <property type="component" value="Unplaced"/>
</dbReference>
<evidence type="ECO:0000256" key="4">
    <source>
        <dbReference type="ARBA" id="ARBA00023134"/>
    </source>
</evidence>
<comment type="similarity">
    <text evidence="1">Belongs to the TRAFAC class dynamin-like GTPase superfamily. IRG family.</text>
</comment>
<reference evidence="6" key="2">
    <citation type="submission" date="2025-09" db="UniProtKB">
        <authorList>
            <consortium name="Ensembl"/>
        </authorList>
    </citation>
    <scope>IDENTIFICATION</scope>
</reference>
<keyword evidence="4" id="KW-0342">GTP-binding</keyword>
<dbReference type="GO" id="GO:0003924">
    <property type="term" value="F:GTPase activity"/>
    <property type="evidence" value="ECO:0007669"/>
    <property type="project" value="TreeGrafter"/>
</dbReference>
<proteinExistence type="inferred from homology"/>
<dbReference type="InterPro" id="IPR051515">
    <property type="entry name" value="IRG"/>
</dbReference>
<dbReference type="FunFam" id="3.40.50.300:FF:000541">
    <property type="entry name" value="Immunity related GTPase M"/>
    <property type="match status" value="1"/>
</dbReference>
<dbReference type="AlphaFoldDB" id="A0A8C8SB69"/>
<dbReference type="GO" id="GO:0016020">
    <property type="term" value="C:membrane"/>
    <property type="evidence" value="ECO:0007669"/>
    <property type="project" value="InterPro"/>
</dbReference>
<keyword evidence="3" id="KW-0378">Hydrolase</keyword>
<keyword evidence="7" id="KW-1185">Reference proteome</keyword>
<evidence type="ECO:0000256" key="3">
    <source>
        <dbReference type="ARBA" id="ARBA00022801"/>
    </source>
</evidence>
<reference evidence="6" key="1">
    <citation type="submission" date="2025-08" db="UniProtKB">
        <authorList>
            <consortium name="Ensembl"/>
        </authorList>
    </citation>
    <scope>IDENTIFICATION</scope>
</reference>
<feature type="domain" description="IRG-type G" evidence="5">
    <location>
        <begin position="52"/>
        <end position="232"/>
    </location>
</feature>
<dbReference type="InterPro" id="IPR030385">
    <property type="entry name" value="G_IRG_dom"/>
</dbReference>